<dbReference type="InterPro" id="IPR025275">
    <property type="entry name" value="DUF4015"/>
</dbReference>
<dbReference type="InterPro" id="IPR017853">
    <property type="entry name" value="GH"/>
</dbReference>
<comment type="caution">
    <text evidence="3">The sequence shown here is derived from an EMBL/GenBank/DDBJ whole genome shotgun (WGS) entry which is preliminary data.</text>
</comment>
<feature type="signal peptide" evidence="1">
    <location>
        <begin position="1"/>
        <end position="24"/>
    </location>
</feature>
<evidence type="ECO:0000259" key="2">
    <source>
        <dbReference type="Pfam" id="PF13200"/>
    </source>
</evidence>
<accession>A0A6L6PCH8</accession>
<dbReference type="Pfam" id="PF13200">
    <property type="entry name" value="DUF4015"/>
    <property type="match status" value="1"/>
</dbReference>
<evidence type="ECO:0000256" key="1">
    <source>
        <dbReference type="SAM" id="SignalP"/>
    </source>
</evidence>
<evidence type="ECO:0000313" key="3">
    <source>
        <dbReference type="EMBL" id="MTV36349.1"/>
    </source>
</evidence>
<proteinExistence type="predicted"/>
<dbReference type="OrthoDB" id="9774125at2"/>
<protein>
    <submittedName>
        <fullName evidence="3">GTP-binding protein</fullName>
    </submittedName>
</protein>
<sequence>MRTLIWVSISILAAGMFRARSAQALDGHVLDAINGQPVRGAIVTATVAGGTQIAVAAEDGSFQFASAPQKVAARAIGYGRAAAVTQDDLSHLVLRLSPLRPKGLYLSVYGVGDAGLRDAAVKLVDITELNALVIDVKGDRGLIPYPSGVAGAISCGARSQTTVRDMSAVIAYLKSHGIYLIGRIVVFKDHPLANCHPEWAVKVTKGQLFRDREQQAWIDPSRREAWSYSLALAAEAAALGFDEIQFDYVRFPDAQGLQFSVPGTAANRSAAITGFLAAARARLAPYNVFIGADIFGYVAWNESDTGIGQDLLQLVETVDYLSPLLYPSGYKYGIPGYADPIRHPYEIVYLTLRHALERAHISPLRLRPWLQAFRDYAFDRRLFDADEIRAQIRGAEQAGSDGWMLWNPRNIYTADGLSPR</sequence>
<keyword evidence="4" id="KW-1185">Reference proteome</keyword>
<dbReference type="SUPFAM" id="SSF51445">
    <property type="entry name" value="(Trans)glycosidases"/>
    <property type="match status" value="1"/>
</dbReference>
<name>A0A6L6PCH8_9BURK</name>
<feature type="chain" id="PRO_5026952172" evidence="1">
    <location>
        <begin position="25"/>
        <end position="420"/>
    </location>
</feature>
<dbReference type="SUPFAM" id="SSF49464">
    <property type="entry name" value="Carboxypeptidase regulatory domain-like"/>
    <property type="match status" value="1"/>
</dbReference>
<evidence type="ECO:0000313" key="4">
    <source>
        <dbReference type="Proteomes" id="UP000475582"/>
    </source>
</evidence>
<dbReference type="Proteomes" id="UP000475582">
    <property type="component" value="Unassembled WGS sequence"/>
</dbReference>
<dbReference type="InterPro" id="IPR008969">
    <property type="entry name" value="CarboxyPept-like_regulatory"/>
</dbReference>
<organism evidence="3 4">
    <name type="scientific">Duganella radicis</name>
    <dbReference type="NCBI Taxonomy" id="551988"/>
    <lineage>
        <taxon>Bacteria</taxon>
        <taxon>Pseudomonadati</taxon>
        <taxon>Pseudomonadota</taxon>
        <taxon>Betaproteobacteria</taxon>
        <taxon>Burkholderiales</taxon>
        <taxon>Oxalobacteraceae</taxon>
        <taxon>Telluria group</taxon>
        <taxon>Duganella</taxon>
    </lineage>
</organism>
<dbReference type="EMBL" id="WNKY01000001">
    <property type="protein sequence ID" value="MTV36349.1"/>
    <property type="molecule type" value="Genomic_DNA"/>
</dbReference>
<gene>
    <name evidence="3" type="ORF">GM676_01975</name>
</gene>
<dbReference type="RefSeq" id="WP_155461686.1">
    <property type="nucleotide sequence ID" value="NZ_WNKY01000001.1"/>
</dbReference>
<feature type="domain" description="DUF4015" evidence="2">
    <location>
        <begin position="103"/>
        <end position="412"/>
    </location>
</feature>
<dbReference type="AlphaFoldDB" id="A0A6L6PCH8"/>
<keyword evidence="1" id="KW-0732">Signal</keyword>
<reference evidence="3 4" key="1">
    <citation type="submission" date="2019-11" db="EMBL/GenBank/DDBJ databases">
        <title>Type strains purchased from KCTC, JCM and DSMZ.</title>
        <authorList>
            <person name="Lu H."/>
        </authorList>
    </citation>
    <scope>NUCLEOTIDE SEQUENCE [LARGE SCALE GENOMIC DNA]</scope>
    <source>
        <strain evidence="3 4">KCTC 22382</strain>
    </source>
</reference>